<feature type="compositionally biased region" description="Polar residues" evidence="1">
    <location>
        <begin position="124"/>
        <end position="138"/>
    </location>
</feature>
<proteinExistence type="predicted"/>
<protein>
    <submittedName>
        <fullName evidence="3">Uncharacterized protein</fullName>
    </submittedName>
</protein>
<organism evidence="2 3">
    <name type="scientific">Plectus sambesii</name>
    <dbReference type="NCBI Taxonomy" id="2011161"/>
    <lineage>
        <taxon>Eukaryota</taxon>
        <taxon>Metazoa</taxon>
        <taxon>Ecdysozoa</taxon>
        <taxon>Nematoda</taxon>
        <taxon>Chromadorea</taxon>
        <taxon>Plectida</taxon>
        <taxon>Plectina</taxon>
        <taxon>Plectoidea</taxon>
        <taxon>Plectidae</taxon>
        <taxon>Plectus</taxon>
    </lineage>
</organism>
<keyword evidence="2" id="KW-1185">Reference proteome</keyword>
<evidence type="ECO:0000313" key="3">
    <source>
        <dbReference type="WBParaSite" id="PSAMB.scaffold3043size21459.g20182.t1"/>
    </source>
</evidence>
<dbReference type="Proteomes" id="UP000887566">
    <property type="component" value="Unplaced"/>
</dbReference>
<feature type="region of interest" description="Disordered" evidence="1">
    <location>
        <begin position="83"/>
        <end position="148"/>
    </location>
</feature>
<evidence type="ECO:0000256" key="1">
    <source>
        <dbReference type="SAM" id="MobiDB-lite"/>
    </source>
</evidence>
<name>A0A914W1X6_9BILA</name>
<dbReference type="AlphaFoldDB" id="A0A914W1X6"/>
<feature type="compositionally biased region" description="Pro residues" evidence="1">
    <location>
        <begin position="88"/>
        <end position="97"/>
    </location>
</feature>
<feature type="compositionally biased region" description="Basic and acidic residues" evidence="1">
    <location>
        <begin position="21"/>
        <end position="35"/>
    </location>
</feature>
<feature type="compositionally biased region" description="Basic and acidic residues" evidence="1">
    <location>
        <begin position="47"/>
        <end position="67"/>
    </location>
</feature>
<evidence type="ECO:0000313" key="2">
    <source>
        <dbReference type="Proteomes" id="UP000887566"/>
    </source>
</evidence>
<sequence length="194" mass="21219">MGNGTNFYTTDSLTKTNCPRRRPDFLNGRRIENDGKRRRRDGWTAGRRKDGRVGDCGGRRRDQEMRRRVLSSGCPVVPLPTAEVSACPAPPPTPPTTTPTAKADGGLIGQYASSDRSHHRPRLLSSNGGFSGRPSLSTPPAAVSSAARTGNVARIPSLKDADYRRKRRTLKCRSSMTIRYLTPFAPLSKQLLAS</sequence>
<reference evidence="3" key="1">
    <citation type="submission" date="2022-11" db="UniProtKB">
        <authorList>
            <consortium name="WormBaseParasite"/>
        </authorList>
    </citation>
    <scope>IDENTIFICATION</scope>
</reference>
<feature type="region of interest" description="Disordered" evidence="1">
    <location>
        <begin position="1"/>
        <end position="68"/>
    </location>
</feature>
<accession>A0A914W1X6</accession>
<dbReference type="WBParaSite" id="PSAMB.scaffold3043size21459.g20182.t1">
    <property type="protein sequence ID" value="PSAMB.scaffold3043size21459.g20182.t1"/>
    <property type="gene ID" value="PSAMB.scaffold3043size21459.g20182"/>
</dbReference>
<feature type="compositionally biased region" description="Polar residues" evidence="1">
    <location>
        <begin position="1"/>
        <end position="17"/>
    </location>
</feature>